<dbReference type="EMBL" id="GBRH01247058">
    <property type="protein sequence ID" value="JAD50837.1"/>
    <property type="molecule type" value="Transcribed_RNA"/>
</dbReference>
<name>A0A0A9AUQ3_ARUDO</name>
<protein>
    <submittedName>
        <fullName evidence="2">Uncharacterized protein</fullName>
    </submittedName>
</protein>
<evidence type="ECO:0000313" key="2">
    <source>
        <dbReference type="EMBL" id="JAD50837.1"/>
    </source>
</evidence>
<reference evidence="2" key="2">
    <citation type="journal article" date="2015" name="Data Brief">
        <title>Shoot transcriptome of the giant reed, Arundo donax.</title>
        <authorList>
            <person name="Barrero R.A."/>
            <person name="Guerrero F.D."/>
            <person name="Moolhuijzen P."/>
            <person name="Goolsby J.A."/>
            <person name="Tidwell J."/>
            <person name="Bellgard S.E."/>
            <person name="Bellgard M.I."/>
        </authorList>
    </citation>
    <scope>NUCLEOTIDE SEQUENCE</scope>
    <source>
        <tissue evidence="2">Shoot tissue taken approximately 20 cm above the soil surface</tissue>
    </source>
</reference>
<feature type="compositionally biased region" description="Polar residues" evidence="1">
    <location>
        <begin position="19"/>
        <end position="33"/>
    </location>
</feature>
<feature type="region of interest" description="Disordered" evidence="1">
    <location>
        <begin position="19"/>
        <end position="39"/>
    </location>
</feature>
<dbReference type="AlphaFoldDB" id="A0A0A9AUQ3"/>
<evidence type="ECO:0000256" key="1">
    <source>
        <dbReference type="SAM" id="MobiDB-lite"/>
    </source>
</evidence>
<organism evidence="2">
    <name type="scientific">Arundo donax</name>
    <name type="common">Giant reed</name>
    <name type="synonym">Donax arundinaceus</name>
    <dbReference type="NCBI Taxonomy" id="35708"/>
    <lineage>
        <taxon>Eukaryota</taxon>
        <taxon>Viridiplantae</taxon>
        <taxon>Streptophyta</taxon>
        <taxon>Embryophyta</taxon>
        <taxon>Tracheophyta</taxon>
        <taxon>Spermatophyta</taxon>
        <taxon>Magnoliopsida</taxon>
        <taxon>Liliopsida</taxon>
        <taxon>Poales</taxon>
        <taxon>Poaceae</taxon>
        <taxon>PACMAD clade</taxon>
        <taxon>Arundinoideae</taxon>
        <taxon>Arundineae</taxon>
        <taxon>Arundo</taxon>
    </lineage>
</organism>
<reference evidence="2" key="1">
    <citation type="submission" date="2014-09" db="EMBL/GenBank/DDBJ databases">
        <authorList>
            <person name="Magalhaes I.L.F."/>
            <person name="Oliveira U."/>
            <person name="Santos F.R."/>
            <person name="Vidigal T.H.D.A."/>
            <person name="Brescovit A.D."/>
            <person name="Santos A.J."/>
        </authorList>
    </citation>
    <scope>NUCLEOTIDE SEQUENCE</scope>
    <source>
        <tissue evidence="2">Shoot tissue taken approximately 20 cm above the soil surface</tissue>
    </source>
</reference>
<accession>A0A0A9AUQ3</accession>
<proteinExistence type="predicted"/>
<sequence>MCQIHKTISARIYTSLQPKTNPSNQLALSSTYPSLEDRN</sequence>